<dbReference type="PANTHER" id="PTHR33295:SF7">
    <property type="entry name" value="ATPASE"/>
    <property type="match status" value="1"/>
</dbReference>
<reference evidence="3 4" key="1">
    <citation type="submission" date="2019-08" db="EMBL/GenBank/DDBJ databases">
        <title>Selenomonas sp. mPRGC5 and Selenomonas sp. mPRGC8 isolated from ruminal fluid of dairy goat (Capra hircus).</title>
        <authorList>
            <person name="Poothong S."/>
            <person name="Nuengjamnong C."/>
            <person name="Tanasupawat S."/>
        </authorList>
    </citation>
    <scope>NUCLEOTIDE SEQUENCE [LARGE SCALE GENOMIC DNA]</scope>
    <source>
        <strain evidence="4">mPRGC5</strain>
    </source>
</reference>
<comment type="caution">
    <text evidence="3">The sequence shown here is derived from an EMBL/GenBank/DDBJ whole genome shotgun (WGS) entry which is preliminary data.</text>
</comment>
<keyword evidence="3" id="KW-0547">Nucleotide-binding</keyword>
<evidence type="ECO:0000313" key="3">
    <source>
        <dbReference type="EMBL" id="TYZ24653.1"/>
    </source>
</evidence>
<keyword evidence="4" id="KW-1185">Reference proteome</keyword>
<dbReference type="InterPro" id="IPR027417">
    <property type="entry name" value="P-loop_NTPase"/>
</dbReference>
<protein>
    <submittedName>
        <fullName evidence="3">ATP-binding protein</fullName>
    </submittedName>
</protein>
<proteinExistence type="predicted"/>
<name>A0A5D6W8N5_9FIRM</name>
<sequence>MEIFVMNRLKRKIDDRLVRWSKDLDRLPLIIKGARQIGKTEAIKNFAAQNYENVIEINFVLQKEYRTIFEDGYEVDTILQNITFLNPSLRVEPGKTLVFFDELQACPACATSLKSFKLDGRYDVVCSGSLMGISYQEIESNSVGYKEDITMYPLDFEEYLWAKGYKAEQIDTFYQHMVELKPLSSAALSALREAFREYLVLGGMPAVVWSFIQKGNYSGTLNLQKQLLLDYEEDITKYAQGLDQTKILNVYRKIPVFLGKDNKKFQISKVSHGARSREYVGVTDWLANAGIVNICYCLDHPELPLRGNYDPDNYRIYYGDTGLLIASLDDEAQEDLRQNKNFGVYKGALFENVVAQMLAAQGYGLYFFRNRTATLEMDFFIRDADSLIPVEVKAKNGATKSLNALITQEDYPDIRRGIKLGDTNIGSNERFVTFPYALTFLLRRWIMQQIKDKN</sequence>
<dbReference type="AlphaFoldDB" id="A0A5D6W8N5"/>
<keyword evidence="3" id="KW-0067">ATP-binding</keyword>
<dbReference type="EMBL" id="VTOY01000001">
    <property type="protein sequence ID" value="TYZ24653.1"/>
    <property type="molecule type" value="Genomic_DNA"/>
</dbReference>
<dbReference type="PANTHER" id="PTHR33295">
    <property type="entry name" value="ATPASE"/>
    <property type="match status" value="1"/>
</dbReference>
<dbReference type="Pfam" id="PF13173">
    <property type="entry name" value="AAA_14"/>
    <property type="match status" value="1"/>
</dbReference>
<dbReference type="Pfam" id="PF13635">
    <property type="entry name" value="DUF4143"/>
    <property type="match status" value="1"/>
</dbReference>
<dbReference type="GO" id="GO:0005524">
    <property type="term" value="F:ATP binding"/>
    <property type="evidence" value="ECO:0007669"/>
    <property type="project" value="UniProtKB-KW"/>
</dbReference>
<dbReference type="SUPFAM" id="SSF52540">
    <property type="entry name" value="P-loop containing nucleoside triphosphate hydrolases"/>
    <property type="match status" value="1"/>
</dbReference>
<evidence type="ECO:0000313" key="4">
    <source>
        <dbReference type="Proteomes" id="UP000323646"/>
    </source>
</evidence>
<dbReference type="OrthoDB" id="9801806at2"/>
<dbReference type="Proteomes" id="UP000323646">
    <property type="component" value="Unassembled WGS sequence"/>
</dbReference>
<feature type="domain" description="DUF4143" evidence="2">
    <location>
        <begin position="232"/>
        <end position="394"/>
    </location>
</feature>
<dbReference type="InterPro" id="IPR041682">
    <property type="entry name" value="AAA_14"/>
</dbReference>
<dbReference type="InterPro" id="IPR025420">
    <property type="entry name" value="DUF4143"/>
</dbReference>
<accession>A0A5D6W8N5</accession>
<feature type="domain" description="AAA" evidence="1">
    <location>
        <begin position="27"/>
        <end position="160"/>
    </location>
</feature>
<organism evidence="3 4">
    <name type="scientific">Selenomonas ruminis</name>
    <dbReference type="NCBI Taxonomy" id="2593411"/>
    <lineage>
        <taxon>Bacteria</taxon>
        <taxon>Bacillati</taxon>
        <taxon>Bacillota</taxon>
        <taxon>Negativicutes</taxon>
        <taxon>Selenomonadales</taxon>
        <taxon>Selenomonadaceae</taxon>
        <taxon>Selenomonas</taxon>
    </lineage>
</organism>
<evidence type="ECO:0000259" key="1">
    <source>
        <dbReference type="Pfam" id="PF13173"/>
    </source>
</evidence>
<gene>
    <name evidence="3" type="ORF">FZ040_00980</name>
</gene>
<evidence type="ECO:0000259" key="2">
    <source>
        <dbReference type="Pfam" id="PF13635"/>
    </source>
</evidence>